<keyword evidence="8" id="KW-1185">Reference proteome</keyword>
<keyword evidence="2" id="KW-0597">Phosphoprotein</keyword>
<protein>
    <submittedName>
        <fullName evidence="7">Predicted NADH:ubiquinone oxidoreductase, subunit RnfG</fullName>
    </submittedName>
</protein>
<evidence type="ECO:0000256" key="5">
    <source>
        <dbReference type="ARBA" id="ARBA00022982"/>
    </source>
</evidence>
<sequence>MKKILHLTLFLAIVSVIAGGALAYFNELTEPVIAENEAKQERETLLEMYPDANVEDFKDVDLSSIESKTINKIYSYQDFYIFNMSVSGYSQGTTFLVSIDKNNLNIDKFIAISNGDTSGLGTQVLDEPFRKSLEGNPADGQLDTISGATVSSGPVVEGIHEAASVVESLE</sequence>
<organism evidence="7 8">
    <name type="scientific">Faecalicoccus pleomorphus</name>
    <dbReference type="NCBI Taxonomy" id="1323"/>
    <lineage>
        <taxon>Bacteria</taxon>
        <taxon>Bacillati</taxon>
        <taxon>Bacillota</taxon>
        <taxon>Erysipelotrichia</taxon>
        <taxon>Erysipelotrichales</taxon>
        <taxon>Erysipelotrichaceae</taxon>
        <taxon>Faecalicoccus</taxon>
    </lineage>
</organism>
<dbReference type="Pfam" id="PF04205">
    <property type="entry name" value="FMN_bind"/>
    <property type="match status" value="1"/>
</dbReference>
<dbReference type="EMBL" id="UHFX01000003">
    <property type="protein sequence ID" value="SUO03617.1"/>
    <property type="molecule type" value="Genomic_DNA"/>
</dbReference>
<dbReference type="GeneID" id="77461468"/>
<dbReference type="GO" id="GO:0009055">
    <property type="term" value="F:electron transfer activity"/>
    <property type="evidence" value="ECO:0007669"/>
    <property type="project" value="InterPro"/>
</dbReference>
<accession>A0A380LK51</accession>
<name>A0A380LK51_9FIRM</name>
<dbReference type="Proteomes" id="UP000255523">
    <property type="component" value="Unassembled WGS sequence"/>
</dbReference>
<evidence type="ECO:0000256" key="4">
    <source>
        <dbReference type="ARBA" id="ARBA00022643"/>
    </source>
</evidence>
<evidence type="ECO:0000256" key="3">
    <source>
        <dbReference type="ARBA" id="ARBA00022630"/>
    </source>
</evidence>
<evidence type="ECO:0000259" key="6">
    <source>
        <dbReference type="SMART" id="SM00900"/>
    </source>
</evidence>
<keyword evidence="1" id="KW-0813">Transport</keyword>
<proteinExistence type="predicted"/>
<gene>
    <name evidence="7" type="ORF">NCTC11087_00485</name>
</gene>
<dbReference type="InterPro" id="IPR010209">
    <property type="entry name" value="Ion_transpt_RnfG/RsxG"/>
</dbReference>
<dbReference type="RefSeq" id="WP_022788993.1">
    <property type="nucleotide sequence ID" value="NZ_JACJKL010000004.1"/>
</dbReference>
<keyword evidence="4" id="KW-0288">FMN</keyword>
<keyword evidence="3" id="KW-0285">Flavoprotein</keyword>
<evidence type="ECO:0000313" key="7">
    <source>
        <dbReference type="EMBL" id="SUO03617.1"/>
    </source>
</evidence>
<dbReference type="GO" id="GO:0005886">
    <property type="term" value="C:plasma membrane"/>
    <property type="evidence" value="ECO:0007669"/>
    <property type="project" value="InterPro"/>
</dbReference>
<dbReference type="GO" id="GO:0010181">
    <property type="term" value="F:FMN binding"/>
    <property type="evidence" value="ECO:0007669"/>
    <property type="project" value="InterPro"/>
</dbReference>
<keyword evidence="7" id="KW-0830">Ubiquinone</keyword>
<keyword evidence="5" id="KW-0249">Electron transport</keyword>
<evidence type="ECO:0000256" key="2">
    <source>
        <dbReference type="ARBA" id="ARBA00022553"/>
    </source>
</evidence>
<dbReference type="PANTHER" id="PTHR36118:SF1">
    <property type="entry name" value="ION-TRANSLOCATING OXIDOREDUCTASE COMPLEX SUBUNIT G"/>
    <property type="match status" value="1"/>
</dbReference>
<evidence type="ECO:0000256" key="1">
    <source>
        <dbReference type="ARBA" id="ARBA00022448"/>
    </source>
</evidence>
<dbReference type="GO" id="GO:0022900">
    <property type="term" value="P:electron transport chain"/>
    <property type="evidence" value="ECO:0007669"/>
    <property type="project" value="InterPro"/>
</dbReference>
<reference evidence="7 8" key="1">
    <citation type="submission" date="2018-06" db="EMBL/GenBank/DDBJ databases">
        <authorList>
            <consortium name="Pathogen Informatics"/>
            <person name="Doyle S."/>
        </authorList>
    </citation>
    <scope>NUCLEOTIDE SEQUENCE [LARGE SCALE GENOMIC DNA]</scope>
    <source>
        <strain evidence="7 8">NCTC11087</strain>
    </source>
</reference>
<dbReference type="OrthoDB" id="9787579at2"/>
<dbReference type="AlphaFoldDB" id="A0A380LK51"/>
<dbReference type="PANTHER" id="PTHR36118">
    <property type="entry name" value="ION-TRANSLOCATING OXIDOREDUCTASE COMPLEX SUBUNIT G"/>
    <property type="match status" value="1"/>
</dbReference>
<dbReference type="SMART" id="SM00900">
    <property type="entry name" value="FMN_bind"/>
    <property type="match status" value="1"/>
</dbReference>
<feature type="domain" description="FMN-binding" evidence="6">
    <location>
        <begin position="88"/>
        <end position="166"/>
    </location>
</feature>
<dbReference type="InterPro" id="IPR007329">
    <property type="entry name" value="FMN-bd"/>
</dbReference>
<evidence type="ECO:0000313" key="8">
    <source>
        <dbReference type="Proteomes" id="UP000255523"/>
    </source>
</evidence>